<dbReference type="InterPro" id="IPR029774">
    <property type="entry name" value="CSAP"/>
</dbReference>
<dbReference type="Pfam" id="PF15748">
    <property type="entry name" value="CCSAP"/>
    <property type="match status" value="1"/>
</dbReference>
<gene>
    <name evidence="3" type="ORF">F7725_026151</name>
</gene>
<feature type="transmembrane region" description="Helical" evidence="2">
    <location>
        <begin position="40"/>
        <end position="60"/>
    </location>
</feature>
<dbReference type="Proteomes" id="UP000518266">
    <property type="component" value="Unassembled WGS sequence"/>
</dbReference>
<feature type="compositionally biased region" description="Basic and acidic residues" evidence="1">
    <location>
        <begin position="179"/>
        <end position="198"/>
    </location>
</feature>
<keyword evidence="2" id="KW-0472">Membrane</keyword>
<proteinExistence type="predicted"/>
<accession>A0A7J5X687</accession>
<dbReference type="PANTHER" id="PTHR31022:SF5">
    <property type="entry name" value="CENTRIOLE, CILIA AND SPINDLE-ASSOCIATED PROTEIN-RELATED"/>
    <property type="match status" value="1"/>
</dbReference>
<comment type="caution">
    <text evidence="3">The sequence shown here is derived from an EMBL/GenBank/DDBJ whole genome shotgun (WGS) entry which is preliminary data.</text>
</comment>
<dbReference type="GO" id="GO:1901673">
    <property type="term" value="P:regulation of mitotic spindle assembly"/>
    <property type="evidence" value="ECO:0007669"/>
    <property type="project" value="TreeGrafter"/>
</dbReference>
<organism evidence="3 4">
    <name type="scientific">Dissostichus mawsoni</name>
    <name type="common">Antarctic cod</name>
    <dbReference type="NCBI Taxonomy" id="36200"/>
    <lineage>
        <taxon>Eukaryota</taxon>
        <taxon>Metazoa</taxon>
        <taxon>Chordata</taxon>
        <taxon>Craniata</taxon>
        <taxon>Vertebrata</taxon>
        <taxon>Euteleostomi</taxon>
        <taxon>Actinopterygii</taxon>
        <taxon>Neopterygii</taxon>
        <taxon>Teleostei</taxon>
        <taxon>Neoteleostei</taxon>
        <taxon>Acanthomorphata</taxon>
        <taxon>Eupercaria</taxon>
        <taxon>Perciformes</taxon>
        <taxon>Notothenioidei</taxon>
        <taxon>Nototheniidae</taxon>
        <taxon>Dissostichus</taxon>
    </lineage>
</organism>
<evidence type="ECO:0000256" key="1">
    <source>
        <dbReference type="SAM" id="MobiDB-lite"/>
    </source>
</evidence>
<dbReference type="EMBL" id="JAAKFY010000027">
    <property type="protein sequence ID" value="KAF3832486.1"/>
    <property type="molecule type" value="Genomic_DNA"/>
</dbReference>
<dbReference type="GO" id="GO:0005814">
    <property type="term" value="C:centriole"/>
    <property type="evidence" value="ECO:0007669"/>
    <property type="project" value="TreeGrafter"/>
</dbReference>
<dbReference type="AlphaFoldDB" id="A0A7J5X687"/>
<protein>
    <submittedName>
        <fullName evidence="3">Uncharacterized protein</fullName>
    </submittedName>
</protein>
<evidence type="ECO:0000313" key="4">
    <source>
        <dbReference type="Proteomes" id="UP000518266"/>
    </source>
</evidence>
<feature type="compositionally biased region" description="Polar residues" evidence="1">
    <location>
        <begin position="208"/>
        <end position="220"/>
    </location>
</feature>
<dbReference type="GO" id="GO:0005819">
    <property type="term" value="C:spindle"/>
    <property type="evidence" value="ECO:0007669"/>
    <property type="project" value="TreeGrafter"/>
</dbReference>
<feature type="compositionally biased region" description="Basic and acidic residues" evidence="1">
    <location>
        <begin position="233"/>
        <end position="243"/>
    </location>
</feature>
<dbReference type="OrthoDB" id="6616361at2759"/>
<evidence type="ECO:0000313" key="3">
    <source>
        <dbReference type="EMBL" id="KAF3832486.1"/>
    </source>
</evidence>
<keyword evidence="4" id="KW-1185">Reference proteome</keyword>
<keyword evidence="2" id="KW-0812">Transmembrane</keyword>
<feature type="region of interest" description="Disordered" evidence="1">
    <location>
        <begin position="140"/>
        <end position="159"/>
    </location>
</feature>
<evidence type="ECO:0000256" key="2">
    <source>
        <dbReference type="SAM" id="Phobius"/>
    </source>
</evidence>
<name>A0A7J5X687_DISMA</name>
<dbReference type="GO" id="GO:0036064">
    <property type="term" value="C:ciliary basal body"/>
    <property type="evidence" value="ECO:0007669"/>
    <property type="project" value="TreeGrafter"/>
</dbReference>
<dbReference type="GO" id="GO:0008017">
    <property type="term" value="F:microtubule binding"/>
    <property type="evidence" value="ECO:0007669"/>
    <property type="project" value="TreeGrafter"/>
</dbReference>
<reference evidence="3 4" key="1">
    <citation type="submission" date="2020-03" db="EMBL/GenBank/DDBJ databases">
        <title>Dissostichus mawsoni Genome sequencing and assembly.</title>
        <authorList>
            <person name="Park H."/>
        </authorList>
    </citation>
    <scope>NUCLEOTIDE SEQUENCE [LARGE SCALE GENOMIC DNA]</scope>
    <source>
        <strain evidence="3">DM0001</strain>
        <tissue evidence="3">Muscle</tissue>
    </source>
</reference>
<feature type="compositionally biased region" description="Basic residues" evidence="1">
    <location>
        <begin position="164"/>
        <end position="177"/>
    </location>
</feature>
<feature type="region of interest" description="Disordered" evidence="1">
    <location>
        <begin position="283"/>
        <end position="310"/>
    </location>
</feature>
<feature type="region of interest" description="Disordered" evidence="1">
    <location>
        <begin position="164"/>
        <end position="243"/>
    </location>
</feature>
<dbReference type="PANTHER" id="PTHR31022">
    <property type="entry name" value="CENTRIOLE, CILIA AND SPINDLE-ASSOCIATED PROTEIN"/>
    <property type="match status" value="1"/>
</dbReference>
<dbReference type="GO" id="GO:0035869">
    <property type="term" value="C:ciliary transition zone"/>
    <property type="evidence" value="ECO:0007669"/>
    <property type="project" value="TreeGrafter"/>
</dbReference>
<keyword evidence="2" id="KW-1133">Transmembrane helix</keyword>
<sequence length="333" mass="37969">MKTSLTDLIPVTPARATCCACVWLFKNVLKRAELRDSLLLGYYSSTVDAICSALLPFVVFEFKMVTKRMRSEYMKKFKDPKWESYSSVTRRCCSCWSKLTTPGSGAEAPTVTQTLGQEVLLLPGRTRSETLRRLRSWRSVTGRGWTDSPGSRAESRGLCPGCPFKRRMSLQHNKTHSLKVSERQEHQRRREQQTHREQNGGVTGGARQLQSKPIKSSKQPWRSHRVRPAPTKQPKDDSKESRHPFALYASGEKDADMANRKTHNVGPAASTTEIHESALRAKTRRKVERQVQAQGTERRRAKSANVDKTVKSVQPEFNPWLTEYMRCFSARSR</sequence>